<evidence type="ECO:0000313" key="2">
    <source>
        <dbReference type="Proteomes" id="UP000676336"/>
    </source>
</evidence>
<feature type="non-terminal residue" evidence="1">
    <location>
        <position position="128"/>
    </location>
</feature>
<gene>
    <name evidence="1" type="ORF">SMN809_LOCUS79392</name>
</gene>
<reference evidence="1" key="1">
    <citation type="submission" date="2021-02" db="EMBL/GenBank/DDBJ databases">
        <authorList>
            <person name="Nowell W R."/>
        </authorList>
    </citation>
    <scope>NUCLEOTIDE SEQUENCE</scope>
</reference>
<dbReference type="AlphaFoldDB" id="A0A8S3JB09"/>
<sequence length="128" mass="15108">MTYQLYTSEQILDSTEHCMVVLDITEKDFRSNPSLDRYIQYWFIDVDDLIDFILTGTYTKITLIISPLLINITFDILRPLFPQIIRIIIIGNGSFCGNHAEHYKHAQALVDNIHNNIRQQRRLYITFE</sequence>
<proteinExistence type="predicted"/>
<comment type="caution">
    <text evidence="1">The sequence shown here is derived from an EMBL/GenBank/DDBJ whole genome shotgun (WGS) entry which is preliminary data.</text>
</comment>
<name>A0A8S3JB09_9BILA</name>
<evidence type="ECO:0000313" key="1">
    <source>
        <dbReference type="EMBL" id="CAF5214775.1"/>
    </source>
</evidence>
<organism evidence="1 2">
    <name type="scientific">Rotaria magnacalcarata</name>
    <dbReference type="NCBI Taxonomy" id="392030"/>
    <lineage>
        <taxon>Eukaryota</taxon>
        <taxon>Metazoa</taxon>
        <taxon>Spiralia</taxon>
        <taxon>Gnathifera</taxon>
        <taxon>Rotifera</taxon>
        <taxon>Eurotatoria</taxon>
        <taxon>Bdelloidea</taxon>
        <taxon>Philodinida</taxon>
        <taxon>Philodinidae</taxon>
        <taxon>Rotaria</taxon>
    </lineage>
</organism>
<protein>
    <submittedName>
        <fullName evidence="1">Uncharacterized protein</fullName>
    </submittedName>
</protein>
<accession>A0A8S3JB09</accession>
<dbReference type="Proteomes" id="UP000676336">
    <property type="component" value="Unassembled WGS sequence"/>
</dbReference>
<dbReference type="EMBL" id="CAJOBI010342385">
    <property type="protein sequence ID" value="CAF5214775.1"/>
    <property type="molecule type" value="Genomic_DNA"/>
</dbReference>